<dbReference type="PANTHER" id="PTHR46173:SF1">
    <property type="entry name" value="CCA TRNA NUCLEOTIDYLTRANSFERASE 1, MITOCHONDRIAL"/>
    <property type="match status" value="1"/>
</dbReference>
<dbReference type="InterPro" id="IPR050264">
    <property type="entry name" value="Bact_CCA-adding_enz_type3_sf"/>
</dbReference>
<dbReference type="PROSITE" id="PS00893">
    <property type="entry name" value="NUDIX_BOX"/>
    <property type="match status" value="1"/>
</dbReference>
<dbReference type="SUPFAM" id="SSF55811">
    <property type="entry name" value="Nudix"/>
    <property type="match status" value="1"/>
</dbReference>
<dbReference type="SUPFAM" id="SSF81301">
    <property type="entry name" value="Nucleotidyltransferase"/>
    <property type="match status" value="1"/>
</dbReference>
<dbReference type="CDD" id="cd03428">
    <property type="entry name" value="NUDIX_Ap4A_Nudt2"/>
    <property type="match status" value="1"/>
</dbReference>
<evidence type="ECO:0000256" key="2">
    <source>
        <dbReference type="ARBA" id="ARBA00018911"/>
    </source>
</evidence>
<dbReference type="Pfam" id="PF12627">
    <property type="entry name" value="PolyA_pol_RNAbd"/>
    <property type="match status" value="1"/>
</dbReference>
<dbReference type="Gene3D" id="1.10.3090.10">
    <property type="entry name" value="cca-adding enzyme, domain 2"/>
    <property type="match status" value="1"/>
</dbReference>
<keyword evidence="3 11" id="KW-0808">Transferase</keyword>
<name>A0A6I8M9T3_9FUSO</name>
<dbReference type="InterPro" id="IPR043519">
    <property type="entry name" value="NT_sf"/>
</dbReference>
<reference evidence="13 14" key="1">
    <citation type="submission" date="2019-10" db="EMBL/GenBank/DDBJ databases">
        <authorList>
            <person name="Blom J."/>
        </authorList>
    </citation>
    <scope>NUCLEOTIDE SEQUENCE [LARGE SCALE GENOMIC DNA]</scope>
    <source>
        <strain evidence="13 14">ES3154-GLU</strain>
    </source>
</reference>
<evidence type="ECO:0000256" key="6">
    <source>
        <dbReference type="ARBA" id="ARBA00022723"/>
    </source>
</evidence>
<comment type="similarity">
    <text evidence="11">Belongs to the tRNA nucleotidyltransferase/poly(A) polymerase family.</text>
</comment>
<dbReference type="PROSITE" id="PS51462">
    <property type="entry name" value="NUDIX"/>
    <property type="match status" value="1"/>
</dbReference>
<evidence type="ECO:0000256" key="1">
    <source>
        <dbReference type="ARBA" id="ARBA00001946"/>
    </source>
</evidence>
<evidence type="ECO:0000259" key="12">
    <source>
        <dbReference type="PROSITE" id="PS51462"/>
    </source>
</evidence>
<keyword evidence="9" id="KW-0460">Magnesium</keyword>
<dbReference type="RefSeq" id="WP_156683083.1">
    <property type="nucleotide sequence ID" value="NZ_CABWIB010000001.1"/>
</dbReference>
<dbReference type="GO" id="GO:0046872">
    <property type="term" value="F:metal ion binding"/>
    <property type="evidence" value="ECO:0007669"/>
    <property type="project" value="UniProtKB-KW"/>
</dbReference>
<evidence type="ECO:0000256" key="11">
    <source>
        <dbReference type="RuleBase" id="RU003953"/>
    </source>
</evidence>
<organism evidence="13 14">
    <name type="scientific">Oceanivirga miroungae</name>
    <dbReference type="NCBI Taxonomy" id="1130046"/>
    <lineage>
        <taxon>Bacteria</taxon>
        <taxon>Fusobacteriati</taxon>
        <taxon>Fusobacteriota</taxon>
        <taxon>Fusobacteriia</taxon>
        <taxon>Fusobacteriales</taxon>
        <taxon>Leptotrichiaceae</taxon>
        <taxon>Oceanivirga</taxon>
    </lineage>
</organism>
<protein>
    <recommendedName>
        <fullName evidence="2">Bis(5'-nucleosyl)-tetraphosphatase [asymmetrical]</fullName>
    </recommendedName>
    <alternativeName>
        <fullName evidence="10">Diadenosine 5',5'''-P1,P4-tetraphosphate asymmetrical hydrolase</fullName>
    </alternativeName>
</protein>
<evidence type="ECO:0000256" key="8">
    <source>
        <dbReference type="ARBA" id="ARBA00022801"/>
    </source>
</evidence>
<dbReference type="PANTHER" id="PTHR46173">
    <property type="entry name" value="CCA TRNA NUCLEOTIDYLTRANSFERASE 1, MITOCHONDRIAL"/>
    <property type="match status" value="1"/>
</dbReference>
<dbReference type="InterPro" id="IPR000086">
    <property type="entry name" value="NUDIX_hydrolase_dom"/>
</dbReference>
<proteinExistence type="inferred from homology"/>
<evidence type="ECO:0000256" key="10">
    <source>
        <dbReference type="ARBA" id="ARBA00032644"/>
    </source>
</evidence>
<dbReference type="SUPFAM" id="SSF81891">
    <property type="entry name" value="Poly A polymerase C-terminal region-like"/>
    <property type="match status" value="1"/>
</dbReference>
<dbReference type="InterPro" id="IPR020084">
    <property type="entry name" value="NUDIX_hydrolase_CS"/>
</dbReference>
<sequence length="576" mass="68742">MKQKIEKEIENVLNLLKEHGQIYVVGGFIRDKILGIKSNDVDMITDIKFEDLKEILSKYSPTVHNERYQLIKFKYNDFRFEIARLREDIGILDGRNPVRINFVKDLKIDVKRRDFTINAIAYDGENIIDLLGGLNDIKLERIKIIGDTKKRLLEDKLRILRAFKFMAKLNFDFDEQLELVISNLSNDSELFSNFSKERLLVEFNSIISQKYSYKAIKKMYDLNILKYFIPEYDNRSYDKETFYKLIKMYKAMTLKYKVIDILMAYALLFSFSGKKESNFNEKNYEVTSTHIFEKFANRFKFKKKEILYINNLIYYHNIIHKNPSLRMLKRMLLDLVNNNMVCRLINMTKIMYEWEFENDTINKILYNIQRLYLLEEPVFLLDLDIISMDLYNLNIESRKFLDIKKDIFSDVLSGIIPNTKDAILKRIIEKNHLKINLLEEYCSGAVVYRKINNKYEFLIIKGSNKGGYGFSKGHIEKNERKIDAAIREVKEETNIDISLVDVKKFHQYLRYVISPNIYKEVNIYLAKAINYDIKIDENELDEAMWISYEKALDILTYSYQREILKKAMLYIYEDER</sequence>
<keyword evidence="7" id="KW-0547">Nucleotide-binding</keyword>
<dbReference type="GO" id="GO:0000166">
    <property type="term" value="F:nucleotide binding"/>
    <property type="evidence" value="ECO:0007669"/>
    <property type="project" value="UniProtKB-KW"/>
</dbReference>
<comment type="cofactor">
    <cofactor evidence="1">
        <name>Mg(2+)</name>
        <dbReference type="ChEBI" id="CHEBI:18420"/>
    </cofactor>
</comment>
<dbReference type="CDD" id="cd05398">
    <property type="entry name" value="NT_ClassII-CCAase"/>
    <property type="match status" value="1"/>
</dbReference>
<keyword evidence="5 13" id="KW-0548">Nucleotidyltransferase</keyword>
<evidence type="ECO:0000256" key="3">
    <source>
        <dbReference type="ARBA" id="ARBA00022679"/>
    </source>
</evidence>
<dbReference type="Pfam" id="PF00293">
    <property type="entry name" value="NUDIX"/>
    <property type="match status" value="1"/>
</dbReference>
<keyword evidence="8 13" id="KW-0378">Hydrolase</keyword>
<evidence type="ECO:0000256" key="9">
    <source>
        <dbReference type="ARBA" id="ARBA00022842"/>
    </source>
</evidence>
<dbReference type="Proteomes" id="UP000419017">
    <property type="component" value="Unassembled WGS sequence"/>
</dbReference>
<dbReference type="Gene3D" id="3.90.79.10">
    <property type="entry name" value="Nucleoside Triphosphate Pyrophosphohydrolase"/>
    <property type="match status" value="1"/>
</dbReference>
<dbReference type="Pfam" id="PF01743">
    <property type="entry name" value="PolyA_pol"/>
    <property type="match status" value="1"/>
</dbReference>
<evidence type="ECO:0000256" key="4">
    <source>
        <dbReference type="ARBA" id="ARBA00022694"/>
    </source>
</evidence>
<dbReference type="InterPro" id="IPR032828">
    <property type="entry name" value="PolyA_RNA-bd"/>
</dbReference>
<dbReference type="AlphaFoldDB" id="A0A6I8M9T3"/>
<dbReference type="GO" id="GO:0000049">
    <property type="term" value="F:tRNA binding"/>
    <property type="evidence" value="ECO:0007669"/>
    <property type="project" value="TreeGrafter"/>
</dbReference>
<dbReference type="InterPro" id="IPR003565">
    <property type="entry name" value="Tetra_PHTase"/>
</dbReference>
<evidence type="ECO:0000313" key="14">
    <source>
        <dbReference type="Proteomes" id="UP000419017"/>
    </source>
</evidence>
<keyword evidence="14" id="KW-1185">Reference proteome</keyword>
<keyword evidence="4" id="KW-0819">tRNA processing</keyword>
<dbReference type="InterPro" id="IPR015797">
    <property type="entry name" value="NUDIX_hydrolase-like_dom_sf"/>
</dbReference>
<dbReference type="GO" id="GO:0008796">
    <property type="term" value="F:bis(5'-nucleosyl)-tetraphosphatase activity"/>
    <property type="evidence" value="ECO:0007669"/>
    <property type="project" value="InterPro"/>
</dbReference>
<dbReference type="InterPro" id="IPR002646">
    <property type="entry name" value="PolA_pol_head_dom"/>
</dbReference>
<gene>
    <name evidence="13" type="ORF">OMES3154_00333</name>
</gene>
<dbReference type="Gene3D" id="3.30.460.10">
    <property type="entry name" value="Beta Polymerase, domain 2"/>
    <property type="match status" value="1"/>
</dbReference>
<keyword evidence="11" id="KW-0694">RNA-binding</keyword>
<dbReference type="GO" id="GO:0008033">
    <property type="term" value="P:tRNA processing"/>
    <property type="evidence" value="ECO:0007669"/>
    <property type="project" value="UniProtKB-KW"/>
</dbReference>
<feature type="domain" description="Nudix hydrolase" evidence="12">
    <location>
        <begin position="438"/>
        <end position="569"/>
    </location>
</feature>
<accession>A0A6I8M9T3</accession>
<evidence type="ECO:0000313" key="13">
    <source>
        <dbReference type="EMBL" id="VWL85057.1"/>
    </source>
</evidence>
<evidence type="ECO:0000256" key="7">
    <source>
        <dbReference type="ARBA" id="ARBA00022741"/>
    </source>
</evidence>
<dbReference type="EMBL" id="CABWIB010000001">
    <property type="protein sequence ID" value="VWL85057.1"/>
    <property type="molecule type" value="Genomic_DNA"/>
</dbReference>
<dbReference type="GO" id="GO:0016779">
    <property type="term" value="F:nucleotidyltransferase activity"/>
    <property type="evidence" value="ECO:0007669"/>
    <property type="project" value="UniProtKB-KW"/>
</dbReference>
<evidence type="ECO:0000256" key="5">
    <source>
        <dbReference type="ARBA" id="ARBA00022695"/>
    </source>
</evidence>
<keyword evidence="6" id="KW-0479">Metal-binding</keyword>